<dbReference type="CDD" id="cd11565">
    <property type="entry name" value="RWD_Spc24"/>
    <property type="match status" value="1"/>
</dbReference>
<comment type="similarity">
    <text evidence="2 11">Belongs to the SPC24 family.</text>
</comment>
<feature type="coiled-coil region" evidence="12">
    <location>
        <begin position="89"/>
        <end position="123"/>
    </location>
</feature>
<evidence type="ECO:0000256" key="1">
    <source>
        <dbReference type="ARBA" id="ARBA00004267"/>
    </source>
</evidence>
<evidence type="ECO:0000256" key="3">
    <source>
        <dbReference type="ARBA" id="ARBA00022454"/>
    </source>
</evidence>
<name>A0A6A5YDR6_9PEZI</name>
<protein>
    <recommendedName>
        <fullName evidence="11">Kinetochore protein Spc24</fullName>
    </recommendedName>
</protein>
<accession>A0A6A5YDR6</accession>
<comment type="function">
    <text evidence="11">Acts as a component of the essential kinetochore-associated NDC80 complex, which is required for chromosome segregation and spindle checkpoint activity.</text>
</comment>
<keyword evidence="8 11" id="KW-0539">Nucleus</keyword>
<dbReference type="GO" id="GO:0007059">
    <property type="term" value="P:chromosome segregation"/>
    <property type="evidence" value="ECO:0007669"/>
    <property type="project" value="TreeGrafter"/>
</dbReference>
<dbReference type="PANTHER" id="PTHR22142">
    <property type="match status" value="1"/>
</dbReference>
<dbReference type="Proteomes" id="UP000799776">
    <property type="component" value="Unassembled WGS sequence"/>
</dbReference>
<reference evidence="13" key="1">
    <citation type="journal article" date="2020" name="Stud. Mycol.">
        <title>101 Dothideomycetes genomes: a test case for predicting lifestyles and emergence of pathogens.</title>
        <authorList>
            <person name="Haridas S."/>
            <person name="Albert R."/>
            <person name="Binder M."/>
            <person name="Bloem J."/>
            <person name="Labutti K."/>
            <person name="Salamov A."/>
            <person name="Andreopoulos B."/>
            <person name="Baker S."/>
            <person name="Barry K."/>
            <person name="Bills G."/>
            <person name="Bluhm B."/>
            <person name="Cannon C."/>
            <person name="Castanera R."/>
            <person name="Culley D."/>
            <person name="Daum C."/>
            <person name="Ezra D."/>
            <person name="Gonzalez J."/>
            <person name="Henrissat B."/>
            <person name="Kuo A."/>
            <person name="Liang C."/>
            <person name="Lipzen A."/>
            <person name="Lutzoni F."/>
            <person name="Magnuson J."/>
            <person name="Mondo S."/>
            <person name="Nolan M."/>
            <person name="Ohm R."/>
            <person name="Pangilinan J."/>
            <person name="Park H.-J."/>
            <person name="Ramirez L."/>
            <person name="Alfaro M."/>
            <person name="Sun H."/>
            <person name="Tritt A."/>
            <person name="Yoshinaga Y."/>
            <person name="Zwiers L.-H."/>
            <person name="Turgeon B."/>
            <person name="Goodwin S."/>
            <person name="Spatafora J."/>
            <person name="Crous P."/>
            <person name="Grigoriev I."/>
        </authorList>
    </citation>
    <scope>NUCLEOTIDE SEQUENCE</scope>
    <source>
        <strain evidence="13">CBS 121410</strain>
    </source>
</reference>
<evidence type="ECO:0000256" key="5">
    <source>
        <dbReference type="ARBA" id="ARBA00022776"/>
    </source>
</evidence>
<keyword evidence="7 12" id="KW-0175">Coiled coil</keyword>
<evidence type="ECO:0000256" key="2">
    <source>
        <dbReference type="ARBA" id="ARBA00007804"/>
    </source>
</evidence>
<evidence type="ECO:0000256" key="7">
    <source>
        <dbReference type="ARBA" id="ARBA00023054"/>
    </source>
</evidence>
<keyword evidence="5 11" id="KW-0498">Mitosis</keyword>
<evidence type="ECO:0000256" key="12">
    <source>
        <dbReference type="SAM" id="Coils"/>
    </source>
</evidence>
<dbReference type="GO" id="GO:0051301">
    <property type="term" value="P:cell division"/>
    <property type="evidence" value="ECO:0007669"/>
    <property type="project" value="UniProtKB-UniRule"/>
</dbReference>
<evidence type="ECO:0000256" key="8">
    <source>
        <dbReference type="ARBA" id="ARBA00023242"/>
    </source>
</evidence>
<dbReference type="GO" id="GO:0005634">
    <property type="term" value="C:nucleus"/>
    <property type="evidence" value="ECO:0007669"/>
    <property type="project" value="UniProtKB-SubCell"/>
</dbReference>
<dbReference type="Gene3D" id="3.30.160.430">
    <property type="match status" value="1"/>
</dbReference>
<keyword evidence="14" id="KW-1185">Reference proteome</keyword>
<dbReference type="PANTHER" id="PTHR22142:SF2">
    <property type="entry name" value="KINETOCHORE PROTEIN SPC24"/>
    <property type="match status" value="1"/>
</dbReference>
<dbReference type="Pfam" id="PF08286">
    <property type="entry name" value="Spc24"/>
    <property type="match status" value="1"/>
</dbReference>
<dbReference type="GO" id="GO:0005815">
    <property type="term" value="C:microtubule organizing center"/>
    <property type="evidence" value="ECO:0007669"/>
    <property type="project" value="UniProtKB-SubCell"/>
</dbReference>
<sequence length="201" mass="22257">MLLDEDPATLIQQCSQNFNIAPDRAALSRISTSASTLSTYRSQTLSKSRSQLSALVRKHQALSSQHSVATSSHNPAEHASEILRLDTEKFRIAKQVSDLEIEAERLRQEVEGARGVLAETEAMGVEGGETGMRNYVPVDEDAVVLKLKVYRSLGIDVEADPESGLYNKAVIRNAAKGDVHVVNIDPKFSRYFYAKYFWGTL</sequence>
<comment type="subunit">
    <text evidence="11">Component of the NDC80 complex.</text>
</comment>
<comment type="subcellular location">
    <subcellularLocation>
        <location evidence="1">Cytoplasm</location>
        <location evidence="1">Cytoskeleton</location>
        <location evidence="1">Microtubule organizing center</location>
    </subcellularLocation>
    <subcellularLocation>
        <location evidence="11">Nucleus</location>
    </subcellularLocation>
    <subcellularLocation>
        <location evidence="11">Chromosome</location>
        <location evidence="11">Centromere</location>
        <location evidence="11">Kinetochore</location>
    </subcellularLocation>
</comment>
<evidence type="ECO:0000256" key="10">
    <source>
        <dbReference type="ARBA" id="ARBA00023328"/>
    </source>
</evidence>
<evidence type="ECO:0000256" key="11">
    <source>
        <dbReference type="RuleBase" id="RU368011"/>
    </source>
</evidence>
<evidence type="ECO:0000256" key="4">
    <source>
        <dbReference type="ARBA" id="ARBA00022618"/>
    </source>
</evidence>
<gene>
    <name evidence="13" type="ORF">K490DRAFT_63796</name>
</gene>
<keyword evidence="4 11" id="KW-0132">Cell division</keyword>
<keyword evidence="3 11" id="KW-0158">Chromosome</keyword>
<keyword evidence="10 11" id="KW-0137">Centromere</keyword>
<organism evidence="13 14">
    <name type="scientific">Saccharata proteae CBS 121410</name>
    <dbReference type="NCBI Taxonomy" id="1314787"/>
    <lineage>
        <taxon>Eukaryota</taxon>
        <taxon>Fungi</taxon>
        <taxon>Dikarya</taxon>
        <taxon>Ascomycota</taxon>
        <taxon>Pezizomycotina</taxon>
        <taxon>Dothideomycetes</taxon>
        <taxon>Dothideomycetes incertae sedis</taxon>
        <taxon>Botryosphaeriales</taxon>
        <taxon>Saccharataceae</taxon>
        <taxon>Saccharata</taxon>
    </lineage>
</organism>
<dbReference type="GO" id="GO:0008017">
    <property type="term" value="F:microtubule binding"/>
    <property type="evidence" value="ECO:0007669"/>
    <property type="project" value="TreeGrafter"/>
</dbReference>
<keyword evidence="6 11" id="KW-0995">Kinetochore</keyword>
<evidence type="ECO:0000313" key="13">
    <source>
        <dbReference type="EMBL" id="KAF2089663.1"/>
    </source>
</evidence>
<dbReference type="OrthoDB" id="3344830at2759"/>
<evidence type="ECO:0000256" key="9">
    <source>
        <dbReference type="ARBA" id="ARBA00023306"/>
    </source>
</evidence>
<dbReference type="InterPro" id="IPR038066">
    <property type="entry name" value="Spc24_Fungi_globular_sf"/>
</dbReference>
<dbReference type="SUPFAM" id="SSF143026">
    <property type="entry name" value="Kinetochore globular domain"/>
    <property type="match status" value="1"/>
</dbReference>
<dbReference type="GO" id="GO:0031262">
    <property type="term" value="C:Ndc80 complex"/>
    <property type="evidence" value="ECO:0007669"/>
    <property type="project" value="TreeGrafter"/>
</dbReference>
<evidence type="ECO:0000256" key="6">
    <source>
        <dbReference type="ARBA" id="ARBA00022838"/>
    </source>
</evidence>
<keyword evidence="9 11" id="KW-0131">Cell cycle</keyword>
<evidence type="ECO:0000313" key="14">
    <source>
        <dbReference type="Proteomes" id="UP000799776"/>
    </source>
</evidence>
<dbReference type="AlphaFoldDB" id="A0A6A5YDR6"/>
<dbReference type="EMBL" id="ML978714">
    <property type="protein sequence ID" value="KAF2089663.1"/>
    <property type="molecule type" value="Genomic_DNA"/>
</dbReference>
<dbReference type="InterPro" id="IPR013252">
    <property type="entry name" value="Ndc80_Spc24"/>
</dbReference>
<proteinExistence type="inferred from homology"/>